<evidence type="ECO:0000256" key="11">
    <source>
        <dbReference type="ARBA" id="ARBA00022843"/>
    </source>
</evidence>
<evidence type="ECO:0000256" key="3">
    <source>
        <dbReference type="ARBA" id="ARBA00004574"/>
    </source>
</evidence>
<feature type="compositionally biased region" description="Pro residues" evidence="16">
    <location>
        <begin position="231"/>
        <end position="252"/>
    </location>
</feature>
<dbReference type="InterPro" id="IPR003892">
    <property type="entry name" value="CUE"/>
</dbReference>
<dbReference type="PROSITE" id="PS51140">
    <property type="entry name" value="CUE"/>
    <property type="match status" value="1"/>
</dbReference>
<feature type="compositionally biased region" description="Basic and acidic residues" evidence="16">
    <location>
        <begin position="105"/>
        <end position="120"/>
    </location>
</feature>
<evidence type="ECO:0000256" key="15">
    <source>
        <dbReference type="ARBA" id="ARBA00023242"/>
    </source>
</evidence>
<comment type="subcellular location">
    <subcellularLocation>
        <location evidence="3">Chromosome</location>
        <location evidence="3">Telomere</location>
    </subcellularLocation>
    <subcellularLocation>
        <location evidence="2">Cytoplasm</location>
    </subcellularLocation>
    <subcellularLocation>
        <location evidence="1">Nucleus</location>
    </subcellularLocation>
</comment>
<dbReference type="Proteomes" id="UP001610334">
    <property type="component" value="Unassembled WGS sequence"/>
</dbReference>
<evidence type="ECO:0000256" key="8">
    <source>
        <dbReference type="ARBA" id="ARBA00022553"/>
    </source>
</evidence>
<feature type="compositionally biased region" description="Gly residues" evidence="16">
    <location>
        <begin position="830"/>
        <end position="840"/>
    </location>
</feature>
<evidence type="ECO:0000256" key="16">
    <source>
        <dbReference type="SAM" id="MobiDB-lite"/>
    </source>
</evidence>
<sequence length="878" mass="91251">MSEVQSRPSASRGRVSARGGRGGYSSRGGRGGSRSTKPDTTEPTFEDEGELGQMKKKYSDTLPMLNELFPDWTDEDLVFALEDAGGDLEQAIDRISEGAVSQWGEVKKKTADRSRPKAKEVQSTPTEPATTAVRGGRGRGGFEGRGRARGDRGRGSRGGRAGAHANGTRTEKPAAPAEITPVVDTVTATSVAPAAETATPETVAPSKDASTTPGVPEGTKKGWASLFAKPAVPPPQKKPAPVPAPAPAPAPAPSAEEPAAAPAPEETPAEPEAAPAPAPAPAPATVPIPVPVPVIPIQAEKPAVPQPTEEPQVATPPTADVEPSKDDLTKNNLAQIPDVSPPVPTATAASTIGSTVDPSAAAASTPARPTPSAFPTSALKQNIRTPGAQRRVMEQQEAVVMPGNHAVDRAAVQFGSMGLNGEATDIDIDENREDTETRAQPPQHSPVAPRASLPPSGQAQAPTDAPAVSRPAPGLPPVPQASAADNSFSDFARYTDSHKPYDPFTQQVSQPQPQVQEPFANQAPIQPTATSSSDFSPFYAGDQRLPYTYYNAYGQSQDASLAQRAAAGFGVSGAEAQPQIPTTQPPSRYSHVDAPNSGHTTPNPTLPGATQTPSAQHIPGQGAHGYGYPYQQYYSNPHYASYMNQYGRNRPMYDDARRYEDQYMPHNTQYGYGSQYGPYGGKGGMYGQPHGFSYDHSSSPATAGAFNQAIPGRDSVYGRTGSAQPSESQQSAAGTSAFSAGMGDVFSRGQGTFGQNQPITQQTPVTSEETKAYDASKTGGPSPSLSQANRPGSATNTPGQSQSQTGLPPLQGQQGQQGFGGYPHLNPQYGGLGGLGGHQGAGNQAHHQATGYGNYGGASFGNYYGNTGRGGWGGNYGH</sequence>
<keyword evidence="8" id="KW-0597">Phosphoprotein</keyword>
<dbReference type="InterPro" id="IPR009060">
    <property type="entry name" value="UBA-like_sf"/>
</dbReference>
<evidence type="ECO:0000256" key="7">
    <source>
        <dbReference type="ARBA" id="ARBA00022490"/>
    </source>
</evidence>
<comment type="caution">
    <text evidence="18">The sequence shown here is derived from an EMBL/GenBank/DDBJ whole genome shotgun (WGS) entry which is preliminary data.</text>
</comment>
<protein>
    <recommendedName>
        <fullName evidence="5">RNA polymerase II degradation factor 1</fullName>
    </recommendedName>
</protein>
<dbReference type="InterPro" id="IPR051833">
    <property type="entry name" value="TC-DDR_regulator"/>
</dbReference>
<keyword evidence="11" id="KW-0832">Ubl conjugation</keyword>
<feature type="region of interest" description="Disordered" evidence="16">
    <location>
        <begin position="574"/>
        <end position="623"/>
    </location>
</feature>
<keyword evidence="14" id="KW-0234">DNA repair</keyword>
<evidence type="ECO:0000259" key="17">
    <source>
        <dbReference type="PROSITE" id="PS51140"/>
    </source>
</evidence>
<feature type="region of interest" description="Disordered" evidence="16">
    <location>
        <begin position="97"/>
        <end position="394"/>
    </location>
</feature>
<feature type="compositionally biased region" description="Polar residues" evidence="16">
    <location>
        <begin position="779"/>
        <end position="803"/>
    </location>
</feature>
<evidence type="ECO:0000256" key="9">
    <source>
        <dbReference type="ARBA" id="ARBA00022763"/>
    </source>
</evidence>
<evidence type="ECO:0000256" key="5">
    <source>
        <dbReference type="ARBA" id="ARBA00020536"/>
    </source>
</evidence>
<feature type="region of interest" description="Disordered" evidence="16">
    <location>
        <begin position="416"/>
        <end position="537"/>
    </location>
</feature>
<feature type="compositionally biased region" description="Gly residues" evidence="16">
    <location>
        <begin position="19"/>
        <end position="32"/>
    </location>
</feature>
<dbReference type="CDD" id="cd14368">
    <property type="entry name" value="CUE_DEF1_like"/>
    <property type="match status" value="1"/>
</dbReference>
<feature type="compositionally biased region" description="Polar residues" evidence="16">
    <location>
        <begin position="597"/>
        <end position="615"/>
    </location>
</feature>
<reference evidence="18 19" key="1">
    <citation type="submission" date="2024-07" db="EMBL/GenBank/DDBJ databases">
        <title>Section-level genome sequencing and comparative genomics of Aspergillus sections Usti and Cavernicolus.</title>
        <authorList>
            <consortium name="Lawrence Berkeley National Laboratory"/>
            <person name="Nybo J.L."/>
            <person name="Vesth T.C."/>
            <person name="Theobald S."/>
            <person name="Frisvad J.C."/>
            <person name="Larsen T.O."/>
            <person name="Kjaerboelling I."/>
            <person name="Rothschild-Mancinelli K."/>
            <person name="Lyhne E.K."/>
            <person name="Kogle M.E."/>
            <person name="Barry K."/>
            <person name="Clum A."/>
            <person name="Na H."/>
            <person name="Ledsgaard L."/>
            <person name="Lin J."/>
            <person name="Lipzen A."/>
            <person name="Kuo A."/>
            <person name="Riley R."/>
            <person name="Mondo S."/>
            <person name="Labutti K."/>
            <person name="Haridas S."/>
            <person name="Pangalinan J."/>
            <person name="Salamov A.A."/>
            <person name="Simmons B.A."/>
            <person name="Magnuson J.K."/>
            <person name="Chen J."/>
            <person name="Drula E."/>
            <person name="Henrissat B."/>
            <person name="Wiebenga A."/>
            <person name="Lubbers R.J."/>
            <person name="Gomes A.C."/>
            <person name="Makela M.R."/>
            <person name="Stajich J."/>
            <person name="Grigoriev I.V."/>
            <person name="Mortensen U.H."/>
            <person name="De Vries R.P."/>
            <person name="Baker S.E."/>
            <person name="Andersen M.R."/>
        </authorList>
    </citation>
    <scope>NUCLEOTIDE SEQUENCE [LARGE SCALE GENOMIC DNA]</scope>
    <source>
        <strain evidence="18 19">CBS 588.65</strain>
    </source>
</reference>
<proteinExistence type="inferred from homology"/>
<evidence type="ECO:0000256" key="13">
    <source>
        <dbReference type="ARBA" id="ARBA00023125"/>
    </source>
</evidence>
<organism evidence="18 19">
    <name type="scientific">Aspergillus granulosus</name>
    <dbReference type="NCBI Taxonomy" id="176169"/>
    <lineage>
        <taxon>Eukaryota</taxon>
        <taxon>Fungi</taxon>
        <taxon>Dikarya</taxon>
        <taxon>Ascomycota</taxon>
        <taxon>Pezizomycotina</taxon>
        <taxon>Eurotiomycetes</taxon>
        <taxon>Eurotiomycetidae</taxon>
        <taxon>Eurotiales</taxon>
        <taxon>Aspergillaceae</taxon>
        <taxon>Aspergillus</taxon>
        <taxon>Aspergillus subgen. Nidulantes</taxon>
    </lineage>
</organism>
<dbReference type="PANTHER" id="PTHR16308:SF13">
    <property type="entry name" value="PROTEIN LINGERER"/>
    <property type="match status" value="1"/>
</dbReference>
<dbReference type="InterPro" id="IPR041803">
    <property type="entry name" value="DEF1_CUE"/>
</dbReference>
<dbReference type="PANTHER" id="PTHR16308">
    <property type="entry name" value="UBIQUITIN ASSOCIATED PROTEIN 2-LIKE/LINGERER"/>
    <property type="match status" value="1"/>
</dbReference>
<keyword evidence="6" id="KW-0158">Chromosome</keyword>
<gene>
    <name evidence="18" type="ORF">BJX63DRAFT_232860</name>
</gene>
<feature type="compositionally biased region" description="Low complexity" evidence="16">
    <location>
        <begin position="481"/>
        <end position="492"/>
    </location>
</feature>
<feature type="region of interest" description="Disordered" evidence="16">
    <location>
        <begin position="703"/>
        <end position="846"/>
    </location>
</feature>
<feature type="compositionally biased region" description="Low complexity" evidence="16">
    <location>
        <begin position="180"/>
        <end position="206"/>
    </location>
</feature>
<evidence type="ECO:0000256" key="4">
    <source>
        <dbReference type="ARBA" id="ARBA00005491"/>
    </source>
</evidence>
<evidence type="ECO:0000256" key="14">
    <source>
        <dbReference type="ARBA" id="ARBA00023204"/>
    </source>
</evidence>
<accession>A0ABR4HCZ9</accession>
<keyword evidence="10" id="KW-0833">Ubl conjugation pathway</keyword>
<name>A0ABR4HCZ9_9EURO</name>
<evidence type="ECO:0000256" key="10">
    <source>
        <dbReference type="ARBA" id="ARBA00022786"/>
    </source>
</evidence>
<keyword evidence="7" id="KW-0963">Cytoplasm</keyword>
<evidence type="ECO:0000256" key="1">
    <source>
        <dbReference type="ARBA" id="ARBA00004123"/>
    </source>
</evidence>
<evidence type="ECO:0000256" key="12">
    <source>
        <dbReference type="ARBA" id="ARBA00022895"/>
    </source>
</evidence>
<feature type="compositionally biased region" description="Basic and acidic residues" evidence="16">
    <location>
        <begin position="140"/>
        <end position="154"/>
    </location>
</feature>
<feature type="compositionally biased region" description="Low complexity" evidence="16">
    <location>
        <begin position="1"/>
        <end position="18"/>
    </location>
</feature>
<feature type="compositionally biased region" description="Polar residues" evidence="16">
    <location>
        <begin position="523"/>
        <end position="535"/>
    </location>
</feature>
<feature type="compositionally biased region" description="Acidic residues" evidence="16">
    <location>
        <begin position="424"/>
        <end position="433"/>
    </location>
</feature>
<keyword evidence="13" id="KW-0238">DNA-binding</keyword>
<evidence type="ECO:0000313" key="19">
    <source>
        <dbReference type="Proteomes" id="UP001610334"/>
    </source>
</evidence>
<comment type="similarity">
    <text evidence="4">Belongs to the DEF1 family.</text>
</comment>
<feature type="compositionally biased region" description="Polar residues" evidence="16">
    <location>
        <begin position="749"/>
        <end position="767"/>
    </location>
</feature>
<feature type="compositionally biased region" description="Low complexity" evidence="16">
    <location>
        <begin position="506"/>
        <end position="516"/>
    </location>
</feature>
<keyword evidence="12" id="KW-0779">Telomere</keyword>
<dbReference type="EMBL" id="JBFXLT010000042">
    <property type="protein sequence ID" value="KAL2813165.1"/>
    <property type="molecule type" value="Genomic_DNA"/>
</dbReference>
<feature type="compositionally biased region" description="Low complexity" evidence="16">
    <location>
        <begin position="804"/>
        <end position="814"/>
    </location>
</feature>
<evidence type="ECO:0000313" key="18">
    <source>
        <dbReference type="EMBL" id="KAL2813165.1"/>
    </source>
</evidence>
<dbReference type="Pfam" id="PF02845">
    <property type="entry name" value="CUE"/>
    <property type="match status" value="1"/>
</dbReference>
<feature type="region of interest" description="Disordered" evidence="16">
    <location>
        <begin position="1"/>
        <end position="58"/>
    </location>
</feature>
<feature type="compositionally biased region" description="Low complexity" evidence="16">
    <location>
        <begin position="722"/>
        <end position="733"/>
    </location>
</feature>
<keyword evidence="15" id="KW-0539">Nucleus</keyword>
<feature type="compositionally biased region" description="Low complexity" evidence="16">
    <location>
        <begin position="354"/>
        <end position="378"/>
    </location>
</feature>
<evidence type="ECO:0000256" key="6">
    <source>
        <dbReference type="ARBA" id="ARBA00022454"/>
    </source>
</evidence>
<dbReference type="SUPFAM" id="SSF46934">
    <property type="entry name" value="UBA-like"/>
    <property type="match status" value="1"/>
</dbReference>
<feature type="domain" description="CUE" evidence="17">
    <location>
        <begin position="57"/>
        <end position="100"/>
    </location>
</feature>
<feature type="compositionally biased region" description="Low complexity" evidence="16">
    <location>
        <begin position="253"/>
        <end position="273"/>
    </location>
</feature>
<keyword evidence="19" id="KW-1185">Reference proteome</keyword>
<keyword evidence="9" id="KW-0227">DNA damage</keyword>
<feature type="compositionally biased region" description="Pro residues" evidence="16">
    <location>
        <begin position="274"/>
        <end position="294"/>
    </location>
</feature>
<evidence type="ECO:0000256" key="2">
    <source>
        <dbReference type="ARBA" id="ARBA00004496"/>
    </source>
</evidence>